<organism evidence="6 7">
    <name type="scientific">Streptomyces axinellae</name>
    <dbReference type="NCBI Taxonomy" id="552788"/>
    <lineage>
        <taxon>Bacteria</taxon>
        <taxon>Bacillati</taxon>
        <taxon>Actinomycetota</taxon>
        <taxon>Actinomycetes</taxon>
        <taxon>Kitasatosporales</taxon>
        <taxon>Streptomycetaceae</taxon>
        <taxon>Streptomyces</taxon>
    </lineage>
</organism>
<keyword evidence="2 3" id="KW-0233">DNA recombination</keyword>
<dbReference type="SUPFAM" id="SSF100939">
    <property type="entry name" value="SPOC domain-like"/>
    <property type="match status" value="1"/>
</dbReference>
<keyword evidence="1 3" id="KW-0238">DNA-binding</keyword>
<comment type="subunit">
    <text evidence="3">Homodimer. Interacts with LigD.</text>
</comment>
<dbReference type="HAMAP" id="MF_01875">
    <property type="entry name" value="Prokaryotic_Ku"/>
    <property type="match status" value="1"/>
</dbReference>
<gene>
    <name evidence="3" type="primary">ku</name>
    <name evidence="6" type="ORF">GCM10009863_22780</name>
</gene>
<feature type="compositionally biased region" description="Basic residues" evidence="4">
    <location>
        <begin position="358"/>
        <end position="372"/>
    </location>
</feature>
<feature type="compositionally biased region" description="Low complexity" evidence="4">
    <location>
        <begin position="314"/>
        <end position="357"/>
    </location>
</feature>
<keyword evidence="7" id="KW-1185">Reference proteome</keyword>
<feature type="region of interest" description="Disordered" evidence="4">
    <location>
        <begin position="175"/>
        <end position="194"/>
    </location>
</feature>
<keyword evidence="3" id="KW-0234">DNA repair</keyword>
<dbReference type="Proteomes" id="UP001501447">
    <property type="component" value="Unassembled WGS sequence"/>
</dbReference>
<reference evidence="7" key="1">
    <citation type="journal article" date="2019" name="Int. J. Syst. Evol. Microbiol.">
        <title>The Global Catalogue of Microorganisms (GCM) 10K type strain sequencing project: providing services to taxonomists for standard genome sequencing and annotation.</title>
        <authorList>
            <consortium name="The Broad Institute Genomics Platform"/>
            <consortium name="The Broad Institute Genome Sequencing Center for Infectious Disease"/>
            <person name="Wu L."/>
            <person name="Ma J."/>
        </authorList>
    </citation>
    <scope>NUCLEOTIDE SEQUENCE [LARGE SCALE GENOMIC DNA]</scope>
    <source>
        <strain evidence="7">JCM 16373</strain>
    </source>
</reference>
<dbReference type="InterPro" id="IPR006164">
    <property type="entry name" value="DNA_bd_Ku70/Ku80"/>
</dbReference>
<evidence type="ECO:0000259" key="5">
    <source>
        <dbReference type="SMART" id="SM00559"/>
    </source>
</evidence>
<dbReference type="Pfam" id="PF02735">
    <property type="entry name" value="Ku"/>
    <property type="match status" value="1"/>
</dbReference>
<evidence type="ECO:0000256" key="3">
    <source>
        <dbReference type="HAMAP-Rule" id="MF_01875"/>
    </source>
</evidence>
<dbReference type="Gene3D" id="2.40.290.10">
    <property type="match status" value="1"/>
</dbReference>
<keyword evidence="3" id="KW-0227">DNA damage</keyword>
<feature type="compositionally biased region" description="Basic and acidic residues" evidence="4">
    <location>
        <begin position="299"/>
        <end position="308"/>
    </location>
</feature>
<evidence type="ECO:0000313" key="7">
    <source>
        <dbReference type="Proteomes" id="UP001501447"/>
    </source>
</evidence>
<dbReference type="SMART" id="SM00559">
    <property type="entry name" value="Ku78"/>
    <property type="match status" value="1"/>
</dbReference>
<feature type="region of interest" description="Disordered" evidence="4">
    <location>
        <begin position="227"/>
        <end position="249"/>
    </location>
</feature>
<feature type="region of interest" description="Disordered" evidence="4">
    <location>
        <begin position="290"/>
        <end position="372"/>
    </location>
</feature>
<dbReference type="PANTHER" id="PTHR41251">
    <property type="entry name" value="NON-HOMOLOGOUS END JOINING PROTEIN KU"/>
    <property type="match status" value="1"/>
</dbReference>
<evidence type="ECO:0000256" key="4">
    <source>
        <dbReference type="SAM" id="MobiDB-lite"/>
    </source>
</evidence>
<evidence type="ECO:0000256" key="2">
    <source>
        <dbReference type="ARBA" id="ARBA00023172"/>
    </source>
</evidence>
<dbReference type="InterPro" id="IPR016194">
    <property type="entry name" value="SPOC-like_C_dom_sf"/>
</dbReference>
<evidence type="ECO:0000313" key="6">
    <source>
        <dbReference type="EMBL" id="GAA2608808.1"/>
    </source>
</evidence>
<name>A0ABP6C9D3_9ACTN</name>
<evidence type="ECO:0000256" key="1">
    <source>
        <dbReference type="ARBA" id="ARBA00023125"/>
    </source>
</evidence>
<feature type="domain" description="Ku" evidence="5">
    <location>
        <begin position="53"/>
        <end position="183"/>
    </location>
</feature>
<protein>
    <recommendedName>
        <fullName evidence="3">Non-homologous end joining protein Ku</fullName>
    </recommendedName>
</protein>
<dbReference type="RefSeq" id="WP_344564809.1">
    <property type="nucleotide sequence ID" value="NZ_BAAARJ010000006.1"/>
</dbReference>
<sequence>MARPVWSGVITFGLVTVPVRMYAATEDHTTRFHQLQRGTNDRVRVKRVNERTGKNVDRDDIVKGYEIGEGEYITVEPAELNEIAPGKSQVIDVSGFVATDEVDPVYFVRPYYLSPSGEQYAKPYELLRAALADSGKTGIATFVMHSREYLVALRAADAVLTLHTLHWSDEVRDPNEELPALPGRQRSRGKELKTAEQLIDSMSTTWRPEEYTDTYEDRVRALVEAKANGEEVTPEEGPPEATNVVDLSEALNRSIERARSGGSRSRERAAPLKDLGKDELYRRAAGLGVRGRSSMTRDQLLDAVEKGGSKGTSRNKSMSQSKSASPSKRASQGTSKRASQGKGKSAGAATGKSTGRSASKRGSKRAGTRRAA</sequence>
<dbReference type="NCBIfam" id="TIGR02772">
    <property type="entry name" value="Ku_bact"/>
    <property type="match status" value="1"/>
</dbReference>
<dbReference type="EMBL" id="BAAARJ010000006">
    <property type="protein sequence ID" value="GAA2608808.1"/>
    <property type="molecule type" value="Genomic_DNA"/>
</dbReference>
<proteinExistence type="inferred from homology"/>
<dbReference type="InterPro" id="IPR009187">
    <property type="entry name" value="Prok_Ku"/>
</dbReference>
<dbReference type="CDD" id="cd00789">
    <property type="entry name" value="KU_like"/>
    <property type="match status" value="1"/>
</dbReference>
<comment type="caution">
    <text evidence="6">The sequence shown here is derived from an EMBL/GenBank/DDBJ whole genome shotgun (WGS) entry which is preliminary data.</text>
</comment>
<dbReference type="PANTHER" id="PTHR41251:SF1">
    <property type="entry name" value="NON-HOMOLOGOUS END JOINING PROTEIN KU"/>
    <property type="match status" value="1"/>
</dbReference>
<comment type="similarity">
    <text evidence="3">Belongs to the prokaryotic Ku family.</text>
</comment>
<accession>A0ABP6C9D3</accession>
<comment type="function">
    <text evidence="3">With LigD forms a non-homologous end joining (NHEJ) DNA repair enzyme, which repairs dsDNA breaks with reduced fidelity. Binds linear dsDNA with 5'- and 3'- overhangs but not closed circular dsDNA nor ssDNA. Recruits and stimulates the ligase activity of LigD.</text>
</comment>